<keyword evidence="1" id="KW-0812">Transmembrane</keyword>
<keyword evidence="3" id="KW-1185">Reference proteome</keyword>
<dbReference type="RefSeq" id="WP_219780945.1">
    <property type="nucleotide sequence ID" value="NZ_JAHXPT010000014.1"/>
</dbReference>
<feature type="transmembrane region" description="Helical" evidence="1">
    <location>
        <begin position="172"/>
        <end position="189"/>
    </location>
</feature>
<feature type="transmembrane region" description="Helical" evidence="1">
    <location>
        <begin position="437"/>
        <end position="456"/>
    </location>
</feature>
<name>A0ABS7AS37_9CLOT</name>
<feature type="transmembrane region" description="Helical" evidence="1">
    <location>
        <begin position="249"/>
        <end position="266"/>
    </location>
</feature>
<protein>
    <recommendedName>
        <fullName evidence="4">Transmembrane protein</fullName>
    </recommendedName>
</protein>
<comment type="caution">
    <text evidence="2">The sequence shown here is derived from an EMBL/GenBank/DDBJ whole genome shotgun (WGS) entry which is preliminary data.</text>
</comment>
<sequence length="521" mass="60686">MKAERKFKNNYESYLLLSFIIISICIISFVLFKSPQLGVADQGDFDRVMNSSGLSLLDSYSSNSKFNRFYNYIITDYIITDNFDYPITIVSSSLTWLIALISFICKLLNQNIFKTQYLAVAYSILYIFSITMILKYLNIKNKFKLTLISLLTLFILFDGNYILWFNSLYGEPMMLTTLLIFIATCSYYIDYKYVKKNTDKLTSKLVLIILAGFLLLGSKMQLLTALPFLIVLISKILIDNCNLLSKRNFILLIVLFLIMIIYPLKINAVNTNISKDTQYNSVFFGILNESKTPKQDLIDLGLNPDMAVEAGKHSYLDESEYVKYVPKTEITEQEFYSKMKNSKLAKFYLTHPIRLINGLKYTASKAFYTGTPLGKTSIKYSKEPIIEFNRFTNWSYFRENFIPKKLSFIIATFIIVFLFSLYKYFKNKNNLELRNKIFLLWIIMLIGTVQFPMPFVGNGKADTAKQLFLFNFIFDILLIIIACYIFSKILTLYKLCYSRKFKFSMKKIILFISNIQNLMLL</sequence>
<organism evidence="2 3">
    <name type="scientific">Clostridium weizhouense</name>
    <dbReference type="NCBI Taxonomy" id="2859781"/>
    <lineage>
        <taxon>Bacteria</taxon>
        <taxon>Bacillati</taxon>
        <taxon>Bacillota</taxon>
        <taxon>Clostridia</taxon>
        <taxon>Eubacteriales</taxon>
        <taxon>Clostridiaceae</taxon>
        <taxon>Clostridium</taxon>
    </lineage>
</organism>
<feature type="transmembrane region" description="Helical" evidence="1">
    <location>
        <begin position="468"/>
        <end position="493"/>
    </location>
</feature>
<proteinExistence type="predicted"/>
<feature type="transmembrane region" description="Helical" evidence="1">
    <location>
        <begin position="406"/>
        <end position="425"/>
    </location>
</feature>
<evidence type="ECO:0000256" key="1">
    <source>
        <dbReference type="SAM" id="Phobius"/>
    </source>
</evidence>
<keyword evidence="1" id="KW-0472">Membrane</keyword>
<feature type="transmembrane region" description="Helical" evidence="1">
    <location>
        <begin position="12"/>
        <end position="32"/>
    </location>
</feature>
<evidence type="ECO:0008006" key="4">
    <source>
        <dbReference type="Google" id="ProtNLM"/>
    </source>
</evidence>
<dbReference type="Proteomes" id="UP001519921">
    <property type="component" value="Unassembled WGS sequence"/>
</dbReference>
<reference evidence="2 3" key="1">
    <citation type="submission" date="2021-07" db="EMBL/GenBank/DDBJ databases">
        <title>Clostridium weizhouense sp. nov., an anaerobic bacterium isolated from activated sludge of Petroleum wastewater.</title>
        <authorList>
            <person name="Li Q."/>
        </authorList>
    </citation>
    <scope>NUCLEOTIDE SEQUENCE [LARGE SCALE GENOMIC DNA]</scope>
    <source>
        <strain evidence="2 3">YB-6</strain>
    </source>
</reference>
<dbReference type="EMBL" id="JAHXPT010000014">
    <property type="protein sequence ID" value="MBW6411483.1"/>
    <property type="molecule type" value="Genomic_DNA"/>
</dbReference>
<feature type="transmembrane region" description="Helical" evidence="1">
    <location>
        <begin position="85"/>
        <end position="105"/>
    </location>
</feature>
<evidence type="ECO:0000313" key="2">
    <source>
        <dbReference type="EMBL" id="MBW6411483.1"/>
    </source>
</evidence>
<evidence type="ECO:0000313" key="3">
    <source>
        <dbReference type="Proteomes" id="UP001519921"/>
    </source>
</evidence>
<gene>
    <name evidence="2" type="ORF">KYD98_15450</name>
</gene>
<feature type="transmembrane region" description="Helical" evidence="1">
    <location>
        <begin position="209"/>
        <end position="237"/>
    </location>
</feature>
<accession>A0ABS7AS37</accession>
<feature type="transmembrane region" description="Helical" evidence="1">
    <location>
        <begin position="117"/>
        <end position="137"/>
    </location>
</feature>
<keyword evidence="1" id="KW-1133">Transmembrane helix</keyword>